<feature type="region of interest" description="Disordered" evidence="6">
    <location>
        <begin position="123"/>
        <end position="153"/>
    </location>
</feature>
<protein>
    <submittedName>
        <fullName evidence="8">Distal-less</fullName>
    </submittedName>
</protein>
<dbReference type="Gene3D" id="1.10.10.60">
    <property type="entry name" value="Homeodomain-like"/>
    <property type="match status" value="1"/>
</dbReference>
<gene>
    <name evidence="8" type="ORF">FBUS_03267</name>
</gene>
<dbReference type="EMBL" id="LUCM01004628">
    <property type="protein sequence ID" value="KAA0194076.1"/>
    <property type="molecule type" value="Genomic_DNA"/>
</dbReference>
<feature type="compositionally biased region" description="Polar residues" evidence="6">
    <location>
        <begin position="123"/>
        <end position="146"/>
    </location>
</feature>
<feature type="region of interest" description="Disordered" evidence="6">
    <location>
        <begin position="541"/>
        <end position="588"/>
    </location>
</feature>
<evidence type="ECO:0000259" key="7">
    <source>
        <dbReference type="PROSITE" id="PS50071"/>
    </source>
</evidence>
<name>A0A8E0RWU4_9TREM</name>
<sequence>MSLSSVISHANETNSLGLTETIVPVWSSPSMQSDQRNNSDILSSSQLTETHSCTDPAISNSESQLISGNETTMATDASCPCLWWGEHSITGPESANVSECSGTIADDSIADAMIYTANRSSNYNPYSSHRQLPPRQSATMPQSPRSPNELRGLSTNQAHNCQSFADYGQRYGHFSRGFEESYPVNPLNASSPINFFPVCTNIQSSSTAFTQVGHWDNSVGSRTVSTYPFLNCNDSCSHVCPGRQATNNIPYLHSVHRYAASPTALGNQGLSNHSTPFDGVNNSPVDPCWAQHTADHGAGVISRINSRPNSTPSVVISNDGTAPLDLGVCDSWNLPSDDSTPVDATMSVTRVLSSISGTRSAAVCGKQIVPTRTHTDFTGNDPINRGCTASNIRTAGDGESTSNAVGIGGGNGGSAGLNRPLAQHAKGSKKLRKPRTIYSSMQLQQLAKRFHLTQYLSLPERAELAASLGLTQTQASIVKIWFQNRRSKFKKLINQGHDVSLLSNPLHCKQDADRMNKQLEVSPMMNLLDLLEFRSNLLHSQNTSDNEDGKHDVFSEGDDQSSTRSSTPAIRRANGSHDSSNPEIPADLVPNCTREIVFPVGEKPSLGNSNIFNKMNAPDCSICLESSVYFWNPNSSTQANHQYGYSETSGSQKSSTDSSQMSHSLNQSLSSPSCHNMSIGLMNAVPRITSPGSPVQSPWLVIDDSGGRSSVEPVSLTDQTIYYQSPRNKIIMGQVRLPFKYGLIQSKSRSAFTGVNESSNLSNFGQTDDIFRSVPRGETITAYSKHSTTPTSFDHVDSNARVQIIPSVNLGFPSDSPGLEKFAAGPHQHSLCDIHPNASSSLAYLPLAAEYQVPEHDLPHTTYLSNASAWLPTQSPEKWPIPVSAKSPGFSSQSISFVGSGSNVDTGYGDGPLKFTVSSELSNTGTDR</sequence>
<dbReference type="OrthoDB" id="6159439at2759"/>
<feature type="compositionally biased region" description="Low complexity" evidence="6">
    <location>
        <begin position="646"/>
        <end position="671"/>
    </location>
</feature>
<dbReference type="CDD" id="cd00086">
    <property type="entry name" value="homeodomain"/>
    <property type="match status" value="1"/>
</dbReference>
<keyword evidence="2 4" id="KW-0371">Homeobox</keyword>
<dbReference type="AlphaFoldDB" id="A0A8E0RWU4"/>
<evidence type="ECO:0000313" key="8">
    <source>
        <dbReference type="EMBL" id="KAA0194076.1"/>
    </source>
</evidence>
<feature type="region of interest" description="Disordered" evidence="6">
    <location>
        <begin position="642"/>
        <end position="671"/>
    </location>
</feature>
<dbReference type="PANTHER" id="PTHR24327:SF81">
    <property type="entry name" value="HOMEOTIC PROTEIN DISTAL-LESS-RELATED"/>
    <property type="match status" value="1"/>
</dbReference>
<evidence type="ECO:0000256" key="6">
    <source>
        <dbReference type="SAM" id="MobiDB-lite"/>
    </source>
</evidence>
<evidence type="ECO:0000256" key="1">
    <source>
        <dbReference type="ARBA" id="ARBA00023125"/>
    </source>
</evidence>
<keyword evidence="3 4" id="KW-0539">Nucleus</keyword>
<evidence type="ECO:0000256" key="2">
    <source>
        <dbReference type="ARBA" id="ARBA00023155"/>
    </source>
</evidence>
<reference evidence="8" key="1">
    <citation type="submission" date="2019-05" db="EMBL/GenBank/DDBJ databases">
        <title>Annotation for the trematode Fasciolopsis buski.</title>
        <authorList>
            <person name="Choi Y.-J."/>
        </authorList>
    </citation>
    <scope>NUCLEOTIDE SEQUENCE</scope>
    <source>
        <strain evidence="8">HT</strain>
        <tissue evidence="8">Whole worm</tissue>
    </source>
</reference>
<dbReference type="GO" id="GO:0005634">
    <property type="term" value="C:nucleus"/>
    <property type="evidence" value="ECO:0007669"/>
    <property type="project" value="UniProtKB-SubCell"/>
</dbReference>
<evidence type="ECO:0000256" key="4">
    <source>
        <dbReference type="PROSITE-ProRule" id="PRU00108"/>
    </source>
</evidence>
<proteinExistence type="predicted"/>
<dbReference type="InterPro" id="IPR050460">
    <property type="entry name" value="Distal-less_Homeobox_TF"/>
</dbReference>
<dbReference type="SUPFAM" id="SSF46689">
    <property type="entry name" value="Homeodomain-like"/>
    <property type="match status" value="1"/>
</dbReference>
<dbReference type="InterPro" id="IPR001356">
    <property type="entry name" value="HD"/>
</dbReference>
<comment type="caution">
    <text evidence="8">The sequence shown here is derived from an EMBL/GenBank/DDBJ whole genome shotgun (WGS) entry which is preliminary data.</text>
</comment>
<evidence type="ECO:0000256" key="3">
    <source>
        <dbReference type="ARBA" id="ARBA00023242"/>
    </source>
</evidence>
<dbReference type="GO" id="GO:0000978">
    <property type="term" value="F:RNA polymerase II cis-regulatory region sequence-specific DNA binding"/>
    <property type="evidence" value="ECO:0007669"/>
    <property type="project" value="TreeGrafter"/>
</dbReference>
<feature type="domain" description="Homeobox" evidence="7">
    <location>
        <begin position="429"/>
        <end position="492"/>
    </location>
</feature>
<feature type="DNA-binding region" description="Homeobox" evidence="4">
    <location>
        <begin position="431"/>
        <end position="493"/>
    </location>
</feature>
<evidence type="ECO:0000256" key="5">
    <source>
        <dbReference type="RuleBase" id="RU000682"/>
    </source>
</evidence>
<organism evidence="8 9">
    <name type="scientific">Fasciolopsis buskii</name>
    <dbReference type="NCBI Taxonomy" id="27845"/>
    <lineage>
        <taxon>Eukaryota</taxon>
        <taxon>Metazoa</taxon>
        <taxon>Spiralia</taxon>
        <taxon>Lophotrochozoa</taxon>
        <taxon>Platyhelminthes</taxon>
        <taxon>Trematoda</taxon>
        <taxon>Digenea</taxon>
        <taxon>Plagiorchiida</taxon>
        <taxon>Echinostomata</taxon>
        <taxon>Echinostomatoidea</taxon>
        <taxon>Fasciolidae</taxon>
        <taxon>Fasciolopsis</taxon>
    </lineage>
</organism>
<accession>A0A8E0RWU4</accession>
<dbReference type="PROSITE" id="PS50071">
    <property type="entry name" value="HOMEOBOX_2"/>
    <property type="match status" value="1"/>
</dbReference>
<evidence type="ECO:0000313" key="9">
    <source>
        <dbReference type="Proteomes" id="UP000728185"/>
    </source>
</evidence>
<dbReference type="GO" id="GO:0000981">
    <property type="term" value="F:DNA-binding transcription factor activity, RNA polymerase II-specific"/>
    <property type="evidence" value="ECO:0007669"/>
    <property type="project" value="TreeGrafter"/>
</dbReference>
<dbReference type="Pfam" id="PF00046">
    <property type="entry name" value="Homeodomain"/>
    <property type="match status" value="1"/>
</dbReference>
<dbReference type="PANTHER" id="PTHR24327">
    <property type="entry name" value="HOMEOBOX PROTEIN"/>
    <property type="match status" value="1"/>
</dbReference>
<keyword evidence="1 4" id="KW-0238">DNA-binding</keyword>
<dbReference type="SMART" id="SM00389">
    <property type="entry name" value="HOX"/>
    <property type="match status" value="1"/>
</dbReference>
<comment type="subcellular location">
    <subcellularLocation>
        <location evidence="4 5">Nucleus</location>
    </subcellularLocation>
</comment>
<dbReference type="Proteomes" id="UP000728185">
    <property type="component" value="Unassembled WGS sequence"/>
</dbReference>
<dbReference type="InterPro" id="IPR009057">
    <property type="entry name" value="Homeodomain-like_sf"/>
</dbReference>
<keyword evidence="9" id="KW-1185">Reference proteome</keyword>